<dbReference type="GO" id="GO:0004034">
    <property type="term" value="F:aldose 1-epimerase activity"/>
    <property type="evidence" value="ECO:0007669"/>
    <property type="project" value="UniProtKB-EC"/>
</dbReference>
<dbReference type="InterPro" id="IPR014718">
    <property type="entry name" value="GH-type_carb-bd"/>
</dbReference>
<gene>
    <name evidence="9" type="ORF">CINCED_3A020145</name>
</gene>
<evidence type="ECO:0000256" key="1">
    <source>
        <dbReference type="ARBA" id="ARBA00001712"/>
    </source>
</evidence>
<dbReference type="Pfam" id="PF01263">
    <property type="entry name" value="Aldose_epim"/>
    <property type="match status" value="1"/>
</dbReference>
<keyword evidence="5" id="KW-0413">Isomerase</keyword>
<evidence type="ECO:0000256" key="6">
    <source>
        <dbReference type="ARBA" id="ARBA00023277"/>
    </source>
</evidence>
<dbReference type="UniPathway" id="UPA00214"/>
<dbReference type="InterPro" id="IPR047215">
    <property type="entry name" value="Galactose_mutarotase-like"/>
</dbReference>
<dbReference type="OrthoDB" id="274691at2759"/>
<name>A0A5E4NQZ5_9HEMI</name>
<evidence type="ECO:0000256" key="8">
    <source>
        <dbReference type="ARBA" id="ARBA00045743"/>
    </source>
</evidence>
<dbReference type="CDD" id="cd09019">
    <property type="entry name" value="galactose_mutarotase_like"/>
    <property type="match status" value="1"/>
</dbReference>
<evidence type="ECO:0000256" key="2">
    <source>
        <dbReference type="ARBA" id="ARBA00004947"/>
    </source>
</evidence>
<evidence type="ECO:0000313" key="10">
    <source>
        <dbReference type="Proteomes" id="UP000325440"/>
    </source>
</evidence>
<evidence type="ECO:0000256" key="5">
    <source>
        <dbReference type="ARBA" id="ARBA00023235"/>
    </source>
</evidence>
<evidence type="ECO:0000256" key="3">
    <source>
        <dbReference type="ARBA" id="ARBA00006206"/>
    </source>
</evidence>
<comment type="pathway">
    <text evidence="2">Carbohydrate metabolism; galactose metabolism.</text>
</comment>
<dbReference type="PANTHER" id="PTHR10091">
    <property type="entry name" value="ALDOSE-1-EPIMERASE"/>
    <property type="match status" value="1"/>
</dbReference>
<evidence type="ECO:0000256" key="4">
    <source>
        <dbReference type="ARBA" id="ARBA00021023"/>
    </source>
</evidence>
<protein>
    <recommendedName>
        <fullName evidence="4">Galactose mutarotase</fullName>
    </recommendedName>
    <alternativeName>
        <fullName evidence="7">Aldose 1-epimerase</fullName>
    </alternativeName>
</protein>
<dbReference type="InterPro" id="IPR008183">
    <property type="entry name" value="Aldose_1/G6P_1-epimerase"/>
</dbReference>
<dbReference type="AlphaFoldDB" id="A0A5E4NQZ5"/>
<comment type="similarity">
    <text evidence="3">Belongs to the aldose epimerase family.</text>
</comment>
<dbReference type="Proteomes" id="UP000325440">
    <property type="component" value="Unassembled WGS sequence"/>
</dbReference>
<proteinExistence type="inferred from homology"/>
<keyword evidence="10" id="KW-1185">Reference proteome</keyword>
<dbReference type="SUPFAM" id="SSF74650">
    <property type="entry name" value="Galactose mutarotase-like"/>
    <property type="match status" value="1"/>
</dbReference>
<dbReference type="GO" id="GO:0006006">
    <property type="term" value="P:glucose metabolic process"/>
    <property type="evidence" value="ECO:0007669"/>
    <property type="project" value="TreeGrafter"/>
</dbReference>
<dbReference type="EMBL" id="CABPRJ010002374">
    <property type="protein sequence ID" value="VVC43970.1"/>
    <property type="molecule type" value="Genomic_DNA"/>
</dbReference>
<dbReference type="PANTHER" id="PTHR10091:SF0">
    <property type="entry name" value="GALACTOSE MUTAROTASE"/>
    <property type="match status" value="1"/>
</dbReference>
<organism evidence="9 10">
    <name type="scientific">Cinara cedri</name>
    <dbReference type="NCBI Taxonomy" id="506608"/>
    <lineage>
        <taxon>Eukaryota</taxon>
        <taxon>Metazoa</taxon>
        <taxon>Ecdysozoa</taxon>
        <taxon>Arthropoda</taxon>
        <taxon>Hexapoda</taxon>
        <taxon>Insecta</taxon>
        <taxon>Pterygota</taxon>
        <taxon>Neoptera</taxon>
        <taxon>Paraneoptera</taxon>
        <taxon>Hemiptera</taxon>
        <taxon>Sternorrhyncha</taxon>
        <taxon>Aphidomorpha</taxon>
        <taxon>Aphidoidea</taxon>
        <taxon>Aphididae</taxon>
        <taxon>Lachninae</taxon>
        <taxon>Cinara</taxon>
    </lineage>
</organism>
<comment type="function">
    <text evidence="8">Mutarotase that catalyzes the interconversion of beta-D-galactose and alpha-D-galactose during galactose metabolism. Beta-D-galactose is metabolized in the liver into glucose 1-phosphate, the primary metabolic fuel, by the action of four enzymes that constitute the Leloir pathway: GALM, GALK1 (galactokinase), GALT (galactose-1-phosphate uridylyltransferase) and GALE (UDP-galactose-4'-epimerase). Involved in the maintenance of the equilibrium between the beta- and alpha-anomers of galactose, therefore ensuring a sufficient supply of the alpha-anomer for GALK1. Also active on D-glucose although shows a preference for galactose over glucose.</text>
</comment>
<keyword evidence="6" id="KW-0119">Carbohydrate metabolism</keyword>
<reference evidence="9 10" key="1">
    <citation type="submission" date="2019-08" db="EMBL/GenBank/DDBJ databases">
        <authorList>
            <person name="Alioto T."/>
            <person name="Alioto T."/>
            <person name="Gomez Garrido J."/>
        </authorList>
    </citation>
    <scope>NUCLEOTIDE SEQUENCE [LARGE SCALE GENOMIC DNA]</scope>
</reference>
<accession>A0A5E4NQZ5</accession>
<comment type="catalytic activity">
    <reaction evidence="1">
        <text>alpha-D-galactose = beta-D-galactose</text>
        <dbReference type="Rhea" id="RHEA:28675"/>
        <dbReference type="ChEBI" id="CHEBI:27667"/>
        <dbReference type="ChEBI" id="CHEBI:28061"/>
        <dbReference type="EC" id="5.1.3.3"/>
    </reaction>
    <physiologicalReaction direction="right-to-left" evidence="1">
        <dbReference type="Rhea" id="RHEA:28677"/>
    </physiologicalReaction>
</comment>
<evidence type="ECO:0000313" key="9">
    <source>
        <dbReference type="EMBL" id="VVC43970.1"/>
    </source>
</evidence>
<dbReference type="Gene3D" id="2.70.98.10">
    <property type="match status" value="1"/>
</dbReference>
<dbReference type="GO" id="GO:0033499">
    <property type="term" value="P:galactose catabolic process via UDP-galactose, Leloir pathway"/>
    <property type="evidence" value="ECO:0007669"/>
    <property type="project" value="TreeGrafter"/>
</dbReference>
<dbReference type="InterPro" id="IPR011013">
    <property type="entry name" value="Gal_mutarotase_sf_dom"/>
</dbReference>
<dbReference type="GO" id="GO:0030246">
    <property type="term" value="F:carbohydrate binding"/>
    <property type="evidence" value="ECO:0007669"/>
    <property type="project" value="InterPro"/>
</dbReference>
<sequence>MSYSAEKSLEHSLATISLESSNDNKLNDGICEIESQQKTYVITEEYGNIKDENGQKVKVTKYTLVNRQNLFVEIINYGATVVSCWVPNAQGELEDVLLGFDSIDDYKFNNLYSIGSTLGRVTDYISYGVFKNEKGDMNELSKNRGCHHFNGGVKGFDKVMWDGYVSGNDLILTYSSKDGEEGYPGTFQTRITFCLTCKNELIIDYVGMTSKSTPVNITSNMFFNLAGHNTGESELINHSIMVNANEYVAIKIPERRPVGSLKYVQHTCLDLRVPRSLKKAFPLVPGFGYNHTFKLFKGGERKAFNLAASLLHKQSGRILDIYTDMPCVCVNTAQEFPEYGKMSYKEEVMKVTEIATPNAKFGINENDQQASSISDEYRSKSDLDSILLEDEQEDEYDMGIPLSKPVLNIQDTLPIVGKSNVVYSKHSGICIRPQLFPDALAHKSFNDITLKPSNLYSQRTIYKFGVIMST</sequence>
<evidence type="ECO:0000256" key="7">
    <source>
        <dbReference type="ARBA" id="ARBA00032729"/>
    </source>
</evidence>